<keyword evidence="13" id="KW-1185">Reference proteome</keyword>
<reference evidence="12 13" key="1">
    <citation type="submission" date="2018-10" db="EMBL/GenBank/DDBJ databases">
        <title>Genomic Encyclopedia of Archaeal and Bacterial Type Strains, Phase II (KMG-II): from individual species to whole genera.</title>
        <authorList>
            <person name="Goeker M."/>
        </authorList>
    </citation>
    <scope>NUCLEOTIDE SEQUENCE [LARGE SCALE GENOMIC DNA]</scope>
    <source>
        <strain evidence="12 13">DSM 29537</strain>
    </source>
</reference>
<dbReference type="GO" id="GO:0016020">
    <property type="term" value="C:membrane"/>
    <property type="evidence" value="ECO:0007669"/>
    <property type="project" value="InterPro"/>
</dbReference>
<dbReference type="SUPFAM" id="SSF48452">
    <property type="entry name" value="TPR-like"/>
    <property type="match status" value="1"/>
</dbReference>
<keyword evidence="10" id="KW-1133">Transmembrane helix</keyword>
<evidence type="ECO:0000256" key="10">
    <source>
        <dbReference type="SAM" id="Phobius"/>
    </source>
</evidence>
<dbReference type="AlphaFoldDB" id="A0A495LZW9"/>
<dbReference type="Gene3D" id="1.25.40.10">
    <property type="entry name" value="Tetratricopeptide repeat domain"/>
    <property type="match status" value="2"/>
</dbReference>
<comment type="catalytic activity">
    <reaction evidence="1">
        <text>ATP + protein L-histidine = ADP + protein N-phospho-L-histidine.</text>
        <dbReference type="EC" id="2.7.13.3"/>
    </reaction>
</comment>
<evidence type="ECO:0000256" key="2">
    <source>
        <dbReference type="ARBA" id="ARBA00012438"/>
    </source>
</evidence>
<dbReference type="CDD" id="cd16917">
    <property type="entry name" value="HATPase_UhpB-NarQ-NarX-like"/>
    <property type="match status" value="1"/>
</dbReference>
<dbReference type="InterPro" id="IPR011712">
    <property type="entry name" value="Sig_transdc_His_kin_sub3_dim/P"/>
</dbReference>
<dbReference type="GO" id="GO:0046983">
    <property type="term" value="F:protein dimerization activity"/>
    <property type="evidence" value="ECO:0007669"/>
    <property type="project" value="InterPro"/>
</dbReference>
<dbReference type="Gene3D" id="1.20.5.1930">
    <property type="match status" value="1"/>
</dbReference>
<evidence type="ECO:0000313" key="13">
    <source>
        <dbReference type="Proteomes" id="UP000277579"/>
    </source>
</evidence>
<dbReference type="PANTHER" id="PTHR24421">
    <property type="entry name" value="NITRATE/NITRITE SENSOR PROTEIN NARX-RELATED"/>
    <property type="match status" value="1"/>
</dbReference>
<feature type="domain" description="Histidine kinase" evidence="11">
    <location>
        <begin position="476"/>
        <end position="665"/>
    </location>
</feature>
<dbReference type="PANTHER" id="PTHR24421:SF10">
    <property type="entry name" value="NITRATE_NITRITE SENSOR PROTEIN NARQ"/>
    <property type="match status" value="1"/>
</dbReference>
<keyword evidence="8" id="KW-0902">Two-component regulatory system</keyword>
<dbReference type="Proteomes" id="UP000277579">
    <property type="component" value="Unassembled WGS sequence"/>
</dbReference>
<keyword evidence="6 12" id="KW-0418">Kinase</keyword>
<dbReference type="InterPro" id="IPR050482">
    <property type="entry name" value="Sensor_HK_TwoCompSys"/>
</dbReference>
<dbReference type="InterPro" id="IPR005467">
    <property type="entry name" value="His_kinase_dom"/>
</dbReference>
<dbReference type="SMART" id="SM00387">
    <property type="entry name" value="HATPase_c"/>
    <property type="match status" value="1"/>
</dbReference>
<keyword evidence="3" id="KW-0597">Phosphoprotein</keyword>
<keyword evidence="9" id="KW-0175">Coiled coil</keyword>
<evidence type="ECO:0000256" key="4">
    <source>
        <dbReference type="ARBA" id="ARBA00022679"/>
    </source>
</evidence>
<evidence type="ECO:0000256" key="8">
    <source>
        <dbReference type="ARBA" id="ARBA00023012"/>
    </source>
</evidence>
<dbReference type="InterPro" id="IPR003594">
    <property type="entry name" value="HATPase_dom"/>
</dbReference>
<organism evidence="12 13">
    <name type="scientific">Flavobacterium endophyticum</name>
    <dbReference type="NCBI Taxonomy" id="1540163"/>
    <lineage>
        <taxon>Bacteria</taxon>
        <taxon>Pseudomonadati</taxon>
        <taxon>Bacteroidota</taxon>
        <taxon>Flavobacteriia</taxon>
        <taxon>Flavobacteriales</taxon>
        <taxon>Flavobacteriaceae</taxon>
        <taxon>Flavobacterium</taxon>
    </lineage>
</organism>
<evidence type="ECO:0000256" key="1">
    <source>
        <dbReference type="ARBA" id="ARBA00000085"/>
    </source>
</evidence>
<dbReference type="Pfam" id="PF07730">
    <property type="entry name" value="HisKA_3"/>
    <property type="match status" value="1"/>
</dbReference>
<keyword evidence="10" id="KW-0472">Membrane</keyword>
<evidence type="ECO:0000256" key="9">
    <source>
        <dbReference type="SAM" id="Coils"/>
    </source>
</evidence>
<evidence type="ECO:0000256" key="3">
    <source>
        <dbReference type="ARBA" id="ARBA00022553"/>
    </source>
</evidence>
<feature type="coiled-coil region" evidence="9">
    <location>
        <begin position="368"/>
        <end position="402"/>
    </location>
</feature>
<sequence>MKNKLLLLFILFVSQAYPQRVYTLDDDKSYTDSLTQLIKSTRVDSIKCISSFRLADLYRRGKKNELADEYLALANTIAPKYPFLKDVAVYYNSIPYLSKGDIDNFGKQLSLANTKLKKYKTKDSYSLRAYILRNLSIVKQVQNNEKEAMRILIEEAMPLAEKGGNYEVLSGLYKSVAIIFMNNEERTKAETYLKSAKEYIEKASKSSYTYKETKVEIYVIDSENMTHLEKLVDAKKSLDKAYEILKKYPKSNMNGGYYFSEGYYFYKIKQFENSLKSYDKGIANSMLYQDVFSANRLKFAKHLPFKAMNRHEDIKNVLLDLIENSNPFVVDEKNYSLELAQTFEKLGDIKNAYKYSSRYIALNDSLNEIQSKEKITALEAKFNKAENEKKISQLEAQRERDKLIAENNKLYYGLLVAISVLLLLLVIFLWINSKNQKKIAIEHAKNYTQNLTALKNQKEIEVMQAMIKGEESERKRIARDLHDGIGSMLSSLKMRFMKVNSSSEVDLNEIDNMNTLLTNSITELRQVSYNLIPESLLKLGLEHALNDLCHMLKTENVRIDFHANAIKDDIPESMQITIYRIVQELLSNALKHSKSSEILVDCSQNQSRFFITVEDNGIGFDTNKMDVFEGQGLKNLKNRVELLNGKIEIDSSKERGTVFNIELSL</sequence>
<dbReference type="InterPro" id="IPR011990">
    <property type="entry name" value="TPR-like_helical_dom_sf"/>
</dbReference>
<protein>
    <recommendedName>
        <fullName evidence="2">histidine kinase</fullName>
        <ecNumber evidence="2">2.7.13.3</ecNumber>
    </recommendedName>
</protein>
<evidence type="ECO:0000259" key="11">
    <source>
        <dbReference type="PROSITE" id="PS50109"/>
    </source>
</evidence>
<accession>A0A495LZW9</accession>
<comment type="caution">
    <text evidence="12">The sequence shown here is derived from an EMBL/GenBank/DDBJ whole genome shotgun (WGS) entry which is preliminary data.</text>
</comment>
<evidence type="ECO:0000256" key="5">
    <source>
        <dbReference type="ARBA" id="ARBA00022741"/>
    </source>
</evidence>
<evidence type="ECO:0000256" key="7">
    <source>
        <dbReference type="ARBA" id="ARBA00022840"/>
    </source>
</evidence>
<evidence type="ECO:0000313" key="12">
    <source>
        <dbReference type="EMBL" id="RKS17883.1"/>
    </source>
</evidence>
<dbReference type="PROSITE" id="PS50109">
    <property type="entry name" value="HIS_KIN"/>
    <property type="match status" value="1"/>
</dbReference>
<dbReference type="EC" id="2.7.13.3" evidence="2"/>
<keyword evidence="10" id="KW-0812">Transmembrane</keyword>
<dbReference type="GO" id="GO:0005524">
    <property type="term" value="F:ATP binding"/>
    <property type="evidence" value="ECO:0007669"/>
    <property type="project" value="UniProtKB-KW"/>
</dbReference>
<dbReference type="OrthoDB" id="9778366at2"/>
<dbReference type="EMBL" id="RBLC01000007">
    <property type="protein sequence ID" value="RKS17883.1"/>
    <property type="molecule type" value="Genomic_DNA"/>
</dbReference>
<gene>
    <name evidence="12" type="ORF">CLV94_3325</name>
</gene>
<dbReference type="RefSeq" id="WP_121377596.1">
    <property type="nucleotide sequence ID" value="NZ_RBLC01000007.1"/>
</dbReference>
<keyword evidence="5" id="KW-0547">Nucleotide-binding</keyword>
<dbReference type="InterPro" id="IPR036890">
    <property type="entry name" value="HATPase_C_sf"/>
</dbReference>
<evidence type="ECO:0000256" key="6">
    <source>
        <dbReference type="ARBA" id="ARBA00022777"/>
    </source>
</evidence>
<feature type="transmembrane region" description="Helical" evidence="10">
    <location>
        <begin position="410"/>
        <end position="431"/>
    </location>
</feature>
<keyword evidence="7" id="KW-0067">ATP-binding</keyword>
<name>A0A495LZW9_9FLAO</name>
<dbReference type="Pfam" id="PF02518">
    <property type="entry name" value="HATPase_c"/>
    <property type="match status" value="1"/>
</dbReference>
<keyword evidence="4" id="KW-0808">Transferase</keyword>
<dbReference type="GO" id="GO:0000155">
    <property type="term" value="F:phosphorelay sensor kinase activity"/>
    <property type="evidence" value="ECO:0007669"/>
    <property type="project" value="InterPro"/>
</dbReference>
<proteinExistence type="predicted"/>
<dbReference type="SUPFAM" id="SSF55874">
    <property type="entry name" value="ATPase domain of HSP90 chaperone/DNA topoisomerase II/histidine kinase"/>
    <property type="match status" value="1"/>
</dbReference>
<dbReference type="Gene3D" id="3.30.565.10">
    <property type="entry name" value="Histidine kinase-like ATPase, C-terminal domain"/>
    <property type="match status" value="1"/>
</dbReference>